<dbReference type="Proteomes" id="UP001589609">
    <property type="component" value="Unassembled WGS sequence"/>
</dbReference>
<dbReference type="InterPro" id="IPR003593">
    <property type="entry name" value="AAA+_ATPase"/>
</dbReference>
<evidence type="ECO:0000256" key="2">
    <source>
        <dbReference type="ARBA" id="ARBA00022448"/>
    </source>
</evidence>
<dbReference type="RefSeq" id="WP_379949320.1">
    <property type="nucleotide sequence ID" value="NZ_JBHMAF010000051.1"/>
</dbReference>
<dbReference type="InterPro" id="IPR000253">
    <property type="entry name" value="FHA_dom"/>
</dbReference>
<evidence type="ECO:0000256" key="4">
    <source>
        <dbReference type="ARBA" id="ARBA00022741"/>
    </source>
</evidence>
<proteinExistence type="predicted"/>
<evidence type="ECO:0000256" key="1">
    <source>
        <dbReference type="ARBA" id="ARBA00004141"/>
    </source>
</evidence>
<dbReference type="InterPro" id="IPR008984">
    <property type="entry name" value="SMAD_FHA_dom_sf"/>
</dbReference>
<protein>
    <submittedName>
        <fullName evidence="11">FHA domain-containing protein</fullName>
    </submittedName>
</protein>
<evidence type="ECO:0000256" key="8">
    <source>
        <dbReference type="SAM" id="Phobius"/>
    </source>
</evidence>
<dbReference type="InterPro" id="IPR017871">
    <property type="entry name" value="ABC_transporter-like_CS"/>
</dbReference>
<keyword evidence="3 8" id="KW-0812">Transmembrane</keyword>
<dbReference type="SMART" id="SM00382">
    <property type="entry name" value="AAA"/>
    <property type="match status" value="1"/>
</dbReference>
<dbReference type="InterPro" id="IPR013525">
    <property type="entry name" value="ABC2_TM"/>
</dbReference>
<feature type="domain" description="ABC transporter" evidence="10">
    <location>
        <begin position="220"/>
        <end position="464"/>
    </location>
</feature>
<evidence type="ECO:0000313" key="11">
    <source>
        <dbReference type="EMBL" id="MFB9759035.1"/>
    </source>
</evidence>
<dbReference type="SUPFAM" id="SSF49879">
    <property type="entry name" value="SMAD/FHA domain"/>
    <property type="match status" value="2"/>
</dbReference>
<keyword evidence="12" id="KW-1185">Reference proteome</keyword>
<feature type="transmembrane region" description="Helical" evidence="8">
    <location>
        <begin position="752"/>
        <end position="770"/>
    </location>
</feature>
<keyword evidence="6 8" id="KW-1133">Transmembrane helix</keyword>
<dbReference type="PROSITE" id="PS50006">
    <property type="entry name" value="FHA_DOMAIN"/>
    <property type="match status" value="2"/>
</dbReference>
<feature type="transmembrane region" description="Helical" evidence="8">
    <location>
        <begin position="599"/>
        <end position="624"/>
    </location>
</feature>
<sequence length="776" mass="87149">MNATHQRVKSVLTIYVQGKLASTIDMEHSSEKKQYALGRASDNTIVINSPIVSSHHAIFEMKEDGCYVYDSDSTNGIHINGKRIKSVKLKNGDNLRIDDINEPHKDGILIVYSLLDDHSDERWNELQLEDQTTMTIGRESSNDIQISHSSVSRKHARITRDGNTFFLEDNQSTNGTFLNGKLVTSKTKLTHDDVIIVGHTKLIFQSTKIIYNVQSRGMRIDAINIIKDVQDSKGGLFAHKSTKRILDDISISVKSGELVALIGGSGAGKSTFMDSLNGFRLPTEGTVLVNGDDFYSNYNAYKNIMGYVPQQDIVYDTLTVREMLTYAAKLRMPDDTTEDEIANRVQEVIKDVELEGREDLVIKQLSGGQRKRASIAVELLADPKLFFLDEPTSGLDPGMERNMMKLLRKLSNNGKTIILITHATANLNLCDKAVILGYGGKLCYFGPPNGALEFFNVEDYADIYDLINKESDKWQKKFKESIYYSYHNSLVQKDVKMTERKTVSQNSSFRQLMILTKRYLKLTLIDKQRLAFLLLQAPFIAVLLSIVAERDSFTFYETSKEVIFTVAASAVWIGLLNSLQEVTKENDVYRRERAVNLRLAPYIFSKILVLGVLTLLQSVAFIIAFSFVMDLPTNSLIGSVKIEWFVTFFLTTMAATSLGLAVSTMAGNSDRAMGLAPILLIPQLIFNGLVFKLEGFSELISNFAISKWAARAISISVDLNDKPTELETRALVPPRNLPHYYDHELSLLYQNWGILIGFSVLSIIISLLVLKKKDKQ</sequence>
<keyword evidence="7 8" id="KW-0472">Membrane</keyword>
<comment type="subcellular location">
    <subcellularLocation>
        <location evidence="1">Membrane</location>
        <topology evidence="1">Multi-pass membrane protein</topology>
    </subcellularLocation>
</comment>
<feature type="transmembrane region" description="Helical" evidence="8">
    <location>
        <begin position="674"/>
        <end position="693"/>
    </location>
</feature>
<dbReference type="PROSITE" id="PS50893">
    <property type="entry name" value="ABC_TRANSPORTER_2"/>
    <property type="match status" value="1"/>
</dbReference>
<keyword evidence="2" id="KW-0813">Transport</keyword>
<dbReference type="EMBL" id="JBHMAF010000051">
    <property type="protein sequence ID" value="MFB9759035.1"/>
    <property type="molecule type" value="Genomic_DNA"/>
</dbReference>
<evidence type="ECO:0000256" key="3">
    <source>
        <dbReference type="ARBA" id="ARBA00022692"/>
    </source>
</evidence>
<dbReference type="Pfam" id="PF00498">
    <property type="entry name" value="FHA"/>
    <property type="match status" value="2"/>
</dbReference>
<gene>
    <name evidence="11" type="ORF">ACFFMS_11245</name>
</gene>
<dbReference type="Pfam" id="PF00005">
    <property type="entry name" value="ABC_tran"/>
    <property type="match status" value="1"/>
</dbReference>
<feature type="transmembrane region" description="Helical" evidence="8">
    <location>
        <begin position="644"/>
        <end position="662"/>
    </location>
</feature>
<dbReference type="InterPro" id="IPR003439">
    <property type="entry name" value="ABC_transporter-like_ATP-bd"/>
</dbReference>
<dbReference type="SUPFAM" id="SSF52540">
    <property type="entry name" value="P-loop containing nucleoside triphosphate hydrolases"/>
    <property type="match status" value="1"/>
</dbReference>
<dbReference type="InterPro" id="IPR050352">
    <property type="entry name" value="ABCG_transporters"/>
</dbReference>
<dbReference type="PROSITE" id="PS00211">
    <property type="entry name" value="ABC_TRANSPORTER_1"/>
    <property type="match status" value="1"/>
</dbReference>
<dbReference type="Gene3D" id="3.40.50.300">
    <property type="entry name" value="P-loop containing nucleotide triphosphate hydrolases"/>
    <property type="match status" value="1"/>
</dbReference>
<feature type="domain" description="FHA" evidence="9">
    <location>
        <begin position="35"/>
        <end position="84"/>
    </location>
</feature>
<evidence type="ECO:0000313" key="12">
    <source>
        <dbReference type="Proteomes" id="UP001589609"/>
    </source>
</evidence>
<dbReference type="CDD" id="cd00060">
    <property type="entry name" value="FHA"/>
    <property type="match status" value="2"/>
</dbReference>
<comment type="caution">
    <text evidence="11">The sequence shown here is derived from an EMBL/GenBank/DDBJ whole genome shotgun (WGS) entry which is preliminary data.</text>
</comment>
<keyword evidence="5" id="KW-0067">ATP-binding</keyword>
<organism evidence="11 12">
    <name type="scientific">Ectobacillus funiculus</name>
    <dbReference type="NCBI Taxonomy" id="137993"/>
    <lineage>
        <taxon>Bacteria</taxon>
        <taxon>Bacillati</taxon>
        <taxon>Bacillota</taxon>
        <taxon>Bacilli</taxon>
        <taxon>Bacillales</taxon>
        <taxon>Bacillaceae</taxon>
        <taxon>Ectobacillus</taxon>
    </lineage>
</organism>
<name>A0ABV5WFC1_9BACI</name>
<reference evidence="11 12" key="1">
    <citation type="submission" date="2024-09" db="EMBL/GenBank/DDBJ databases">
        <authorList>
            <person name="Sun Q."/>
            <person name="Mori K."/>
        </authorList>
    </citation>
    <scope>NUCLEOTIDE SEQUENCE [LARGE SCALE GENOMIC DNA]</scope>
    <source>
        <strain evidence="11 12">JCM 11201</strain>
    </source>
</reference>
<feature type="domain" description="FHA" evidence="9">
    <location>
        <begin position="134"/>
        <end position="183"/>
    </location>
</feature>
<evidence type="ECO:0000256" key="7">
    <source>
        <dbReference type="ARBA" id="ARBA00023136"/>
    </source>
</evidence>
<dbReference type="SMART" id="SM00240">
    <property type="entry name" value="FHA"/>
    <property type="match status" value="2"/>
</dbReference>
<keyword evidence="4" id="KW-0547">Nucleotide-binding</keyword>
<dbReference type="InterPro" id="IPR027417">
    <property type="entry name" value="P-loop_NTPase"/>
</dbReference>
<dbReference type="PANTHER" id="PTHR48041">
    <property type="entry name" value="ABC TRANSPORTER G FAMILY MEMBER 28"/>
    <property type="match status" value="1"/>
</dbReference>
<feature type="transmembrane region" description="Helical" evidence="8">
    <location>
        <begin position="562"/>
        <end position="579"/>
    </location>
</feature>
<dbReference type="PANTHER" id="PTHR48041:SF139">
    <property type="entry name" value="PROTEIN SCARLET"/>
    <property type="match status" value="1"/>
</dbReference>
<dbReference type="Pfam" id="PF01061">
    <property type="entry name" value="ABC2_membrane"/>
    <property type="match status" value="1"/>
</dbReference>
<dbReference type="Gene3D" id="2.60.200.20">
    <property type="match status" value="2"/>
</dbReference>
<evidence type="ECO:0000256" key="5">
    <source>
        <dbReference type="ARBA" id="ARBA00022840"/>
    </source>
</evidence>
<evidence type="ECO:0000259" key="10">
    <source>
        <dbReference type="PROSITE" id="PS50893"/>
    </source>
</evidence>
<feature type="transmembrane region" description="Helical" evidence="8">
    <location>
        <begin position="530"/>
        <end position="547"/>
    </location>
</feature>
<evidence type="ECO:0000256" key="6">
    <source>
        <dbReference type="ARBA" id="ARBA00022989"/>
    </source>
</evidence>
<evidence type="ECO:0000259" key="9">
    <source>
        <dbReference type="PROSITE" id="PS50006"/>
    </source>
</evidence>
<accession>A0ABV5WFC1</accession>